<dbReference type="AlphaFoldDB" id="A0AAV2AAW8"/>
<dbReference type="InterPro" id="IPR052728">
    <property type="entry name" value="O2_lipid_transport_reg"/>
</dbReference>
<name>A0AAV2AAW8_9ARAC</name>
<evidence type="ECO:0000313" key="4">
    <source>
        <dbReference type="Proteomes" id="UP001497382"/>
    </source>
</evidence>
<keyword evidence="1" id="KW-1133">Transmembrane helix</keyword>
<dbReference type="PANTHER" id="PTHR11161">
    <property type="entry name" value="O-ACYLTRANSFERASE"/>
    <property type="match status" value="1"/>
</dbReference>
<dbReference type="GO" id="GO:0016747">
    <property type="term" value="F:acyltransferase activity, transferring groups other than amino-acyl groups"/>
    <property type="evidence" value="ECO:0007669"/>
    <property type="project" value="InterPro"/>
</dbReference>
<keyword evidence="4" id="KW-1185">Reference proteome</keyword>
<feature type="transmembrane region" description="Helical" evidence="1">
    <location>
        <begin position="477"/>
        <end position="497"/>
    </location>
</feature>
<feature type="transmembrane region" description="Helical" evidence="1">
    <location>
        <begin position="447"/>
        <end position="465"/>
    </location>
</feature>
<reference evidence="3 4" key="1">
    <citation type="submission" date="2024-04" db="EMBL/GenBank/DDBJ databases">
        <authorList>
            <person name="Rising A."/>
            <person name="Reimegard J."/>
            <person name="Sonavane S."/>
            <person name="Akerstrom W."/>
            <person name="Nylinder S."/>
            <person name="Hedman E."/>
            <person name="Kallberg Y."/>
        </authorList>
    </citation>
    <scope>NUCLEOTIDE SEQUENCE [LARGE SCALE GENOMIC DNA]</scope>
</reference>
<feature type="transmembrane region" description="Helical" evidence="1">
    <location>
        <begin position="53"/>
        <end position="77"/>
    </location>
</feature>
<keyword evidence="1" id="KW-0472">Membrane</keyword>
<feature type="transmembrane region" description="Helical" evidence="1">
    <location>
        <begin position="233"/>
        <end position="254"/>
    </location>
</feature>
<dbReference type="InterPro" id="IPR002656">
    <property type="entry name" value="Acyl_transf_3_dom"/>
</dbReference>
<feature type="transmembrane region" description="Helical" evidence="1">
    <location>
        <begin position="322"/>
        <end position="343"/>
    </location>
</feature>
<keyword evidence="1" id="KW-0812">Transmembrane</keyword>
<feature type="domain" description="Acyltransferase 3" evidence="2">
    <location>
        <begin position="147"/>
        <end position="533"/>
    </location>
</feature>
<feature type="transmembrane region" description="Helical" evidence="1">
    <location>
        <begin position="191"/>
        <end position="213"/>
    </location>
</feature>
<accession>A0AAV2AAW8</accession>
<dbReference type="Proteomes" id="UP001497382">
    <property type="component" value="Unassembled WGS sequence"/>
</dbReference>
<feature type="transmembrane region" description="Helical" evidence="1">
    <location>
        <begin position="377"/>
        <end position="395"/>
    </location>
</feature>
<feature type="transmembrane region" description="Helical" evidence="1">
    <location>
        <begin position="517"/>
        <end position="544"/>
    </location>
</feature>
<sequence length="562" mass="65230">MENSTHPDCYGFPWQTSRPCMFLGFRTKLLAAIQTPGIIPQRAPMKLTQEAVYMIYVILVFVGLAVIGSSITAYEFFFKNKEKKSKSCKNGYDKSITTGTIGILKERTPSERHDSLQDCKSFFKCFCVVRNARKILSTSATKGQIDCLQGLRFIINVFIIGFHFLPLYIGIVRHLADLKPLLGLKVAQLALNSMFTVDVFLVISGFLNANAFFKRYNRSCGKISWFNFFFKRFVRLTPVYMIILGFYTTLFTYMGNGPLWPSYSTNPICRGNWWWHLLYFNNFESSYRQCLECCWSLAADMQLYIISPLFMVPLMRWPRFGCALILACISGSCIISFVLSYHYSLLDGLSRMETHVDDLNAFIIKFWKYFEVLHIKPYTRIGSYLVGILLVYYLHKKTSNQSSTKNNSMTLLCGWIATAIFMWICFFPLYLREDTIMLTALYNSTKNLIFSCGLAWIIYVSVTGQSEFLNKFLSWKFFFPLSRLSYCAFLIHPLIIVRLSLQSQDFVDFGYISMISLYLYICVSTYFIAFFVSMFFEMPVLNLLDWFSKKEVKRNSNLTHLD</sequence>
<evidence type="ECO:0000259" key="2">
    <source>
        <dbReference type="Pfam" id="PF01757"/>
    </source>
</evidence>
<organism evidence="3 4">
    <name type="scientific">Larinioides sclopetarius</name>
    <dbReference type="NCBI Taxonomy" id="280406"/>
    <lineage>
        <taxon>Eukaryota</taxon>
        <taxon>Metazoa</taxon>
        <taxon>Ecdysozoa</taxon>
        <taxon>Arthropoda</taxon>
        <taxon>Chelicerata</taxon>
        <taxon>Arachnida</taxon>
        <taxon>Araneae</taxon>
        <taxon>Araneomorphae</taxon>
        <taxon>Entelegynae</taxon>
        <taxon>Araneoidea</taxon>
        <taxon>Araneidae</taxon>
        <taxon>Larinioides</taxon>
    </lineage>
</organism>
<dbReference type="Pfam" id="PF01757">
    <property type="entry name" value="Acyl_transf_3"/>
    <property type="match status" value="1"/>
</dbReference>
<dbReference type="PANTHER" id="PTHR11161:SF69">
    <property type="entry name" value="NOSE RESISTANT TO FLUOXETINE PROTEIN 6-LIKE PROTEIN"/>
    <property type="match status" value="1"/>
</dbReference>
<comment type="caution">
    <text evidence="3">The sequence shown here is derived from an EMBL/GenBank/DDBJ whole genome shotgun (WGS) entry which is preliminary data.</text>
</comment>
<evidence type="ECO:0000256" key="1">
    <source>
        <dbReference type="SAM" id="Phobius"/>
    </source>
</evidence>
<gene>
    <name evidence="3" type="ORF">LARSCL_LOCUS11026</name>
</gene>
<feature type="transmembrane region" description="Helical" evidence="1">
    <location>
        <begin position="407"/>
        <end position="431"/>
    </location>
</feature>
<dbReference type="EMBL" id="CAXIEN010000133">
    <property type="protein sequence ID" value="CAL1280529.1"/>
    <property type="molecule type" value="Genomic_DNA"/>
</dbReference>
<proteinExistence type="predicted"/>
<evidence type="ECO:0000313" key="3">
    <source>
        <dbReference type="EMBL" id="CAL1280529.1"/>
    </source>
</evidence>
<protein>
    <recommendedName>
        <fullName evidence="2">Acyltransferase 3 domain-containing protein</fullName>
    </recommendedName>
</protein>
<feature type="transmembrane region" description="Helical" evidence="1">
    <location>
        <begin position="153"/>
        <end position="171"/>
    </location>
</feature>